<evidence type="ECO:0000256" key="1">
    <source>
        <dbReference type="SAM" id="MobiDB-lite"/>
    </source>
</evidence>
<feature type="region of interest" description="Disordered" evidence="1">
    <location>
        <begin position="162"/>
        <end position="190"/>
    </location>
</feature>
<protein>
    <submittedName>
        <fullName evidence="2">Uncharacterized protein</fullName>
    </submittedName>
</protein>
<feature type="region of interest" description="Disordered" evidence="1">
    <location>
        <begin position="93"/>
        <end position="125"/>
    </location>
</feature>
<feature type="compositionally biased region" description="Basic and acidic residues" evidence="1">
    <location>
        <begin position="111"/>
        <end position="125"/>
    </location>
</feature>
<proteinExistence type="predicted"/>
<reference evidence="3" key="1">
    <citation type="submission" date="2016-10" db="EMBL/GenBank/DDBJ databases">
        <authorList>
            <person name="Varghese N."/>
            <person name="Submissions S."/>
        </authorList>
    </citation>
    <scope>NUCLEOTIDE SEQUENCE [LARGE SCALE GENOMIC DNA]</scope>
    <source>
        <strain evidence="3">BS3775</strain>
    </source>
</reference>
<dbReference type="EMBL" id="FNKJ01000003">
    <property type="protein sequence ID" value="SDR25339.1"/>
    <property type="molecule type" value="Genomic_DNA"/>
</dbReference>
<dbReference type="Proteomes" id="UP000199570">
    <property type="component" value="Unassembled WGS sequence"/>
</dbReference>
<gene>
    <name evidence="2" type="ORF">SAMN04490195_4210</name>
</gene>
<dbReference type="AlphaFoldDB" id="A0A1H1HIY6"/>
<dbReference type="RefSeq" id="WP_090324680.1">
    <property type="nucleotide sequence ID" value="NZ_FNKJ01000003.1"/>
</dbReference>
<keyword evidence="3" id="KW-1185">Reference proteome</keyword>
<evidence type="ECO:0000313" key="3">
    <source>
        <dbReference type="Proteomes" id="UP000199570"/>
    </source>
</evidence>
<dbReference type="OrthoDB" id="8641953at2"/>
<name>A0A1H1HIY6_9PSED</name>
<organism evidence="2 3">
    <name type="scientific">Pseudomonas moorei</name>
    <dbReference type="NCBI Taxonomy" id="395599"/>
    <lineage>
        <taxon>Bacteria</taxon>
        <taxon>Pseudomonadati</taxon>
        <taxon>Pseudomonadota</taxon>
        <taxon>Gammaproteobacteria</taxon>
        <taxon>Pseudomonadales</taxon>
        <taxon>Pseudomonadaceae</taxon>
        <taxon>Pseudomonas</taxon>
    </lineage>
</organism>
<accession>A0A1H1HIY6</accession>
<sequence length="190" mass="20178">MLVSAKSNMVMPLAKRLGEDPNAEAAAGLQGGLQGAMMQALQNNVQSQTAQASEQVQASATQIATQQVSQASTISDNLDEAFAKTRVNLQATTASSPADTQDKVGSGSATDEFKDYMSKSPEQRLRDDILQGMGLTEDDVKAMPPAQQLAIGKEIAERMQDKVKLAQTEKDTGSRDKGSSQVVDKFLASL</sequence>
<feature type="compositionally biased region" description="Basic and acidic residues" evidence="1">
    <location>
        <begin position="162"/>
        <end position="178"/>
    </location>
</feature>
<evidence type="ECO:0000313" key="2">
    <source>
        <dbReference type="EMBL" id="SDR25339.1"/>
    </source>
</evidence>